<evidence type="ECO:0000313" key="2">
    <source>
        <dbReference type="Proteomes" id="UP000312594"/>
    </source>
</evidence>
<name>A0A5C5BT51_EGGLN</name>
<organism evidence="1 2">
    <name type="scientific">Eggerthella lenta</name>
    <name type="common">Eubacterium lentum</name>
    <dbReference type="NCBI Taxonomy" id="84112"/>
    <lineage>
        <taxon>Bacteria</taxon>
        <taxon>Bacillati</taxon>
        <taxon>Actinomycetota</taxon>
        <taxon>Coriobacteriia</taxon>
        <taxon>Eggerthellales</taxon>
        <taxon>Eggerthellaceae</taxon>
        <taxon>Eggerthella</taxon>
    </lineage>
</organism>
<dbReference type="RefSeq" id="WP_139912853.1">
    <property type="nucleotide sequence ID" value="NZ_VEVP01000028.1"/>
</dbReference>
<protein>
    <submittedName>
        <fullName evidence="1">Uncharacterized protein</fullName>
    </submittedName>
</protein>
<evidence type="ECO:0000313" key="1">
    <source>
        <dbReference type="EMBL" id="TNU89465.1"/>
    </source>
</evidence>
<comment type="caution">
    <text evidence="1">The sequence shown here is derived from an EMBL/GenBank/DDBJ whole genome shotgun (WGS) entry which is preliminary data.</text>
</comment>
<accession>A0A5C5BT51</accession>
<dbReference type="Proteomes" id="UP000312594">
    <property type="component" value="Unassembled WGS sequence"/>
</dbReference>
<gene>
    <name evidence="1" type="ORF">FIC87_11265</name>
</gene>
<sequence>MSEKKIAYKPLIDFQSFEIAERLIAAVYSMEDDGIEIVYPGMKMPSAASVKGDAIGLVPWPPVEDIEDGLGEDFGEYEEMDDPAKMLREYFNRVYDGVCDEETEGYLYNLEQAAEAAGFEVVEKDFGEA</sequence>
<dbReference type="EMBL" id="VEVP01000028">
    <property type="protein sequence ID" value="TNU89465.1"/>
    <property type="molecule type" value="Genomic_DNA"/>
</dbReference>
<proteinExistence type="predicted"/>
<reference evidence="1 2" key="1">
    <citation type="journal article" date="2005" name="Appl. Environ. Microbiol.">
        <title>Intestinal bacterial communities that produce active estrogen-like compounds enterodiol and enterolactone in humans.</title>
        <authorList>
            <person name="Clavel T."/>
            <person name="Henderson G."/>
            <person name="Alpert C.A."/>
            <person name="Philippe C."/>
            <person name="Rigottier-Gois L."/>
            <person name="Dore J."/>
            <person name="Blaut M."/>
        </authorList>
    </citation>
    <scope>NUCLEOTIDE SEQUENCE [LARGE SCALE GENOMIC DNA]</scope>
    <source>
        <strain evidence="1 2">SECO-MT75m2</strain>
    </source>
</reference>
<dbReference type="AlphaFoldDB" id="A0A5C5BT51"/>